<gene>
    <name evidence="2" type="ORF">BV898_19726</name>
</gene>
<evidence type="ECO:0000313" key="3">
    <source>
        <dbReference type="Proteomes" id="UP000192578"/>
    </source>
</evidence>
<dbReference type="InterPro" id="IPR000477">
    <property type="entry name" value="RT_dom"/>
</dbReference>
<reference evidence="3" key="1">
    <citation type="submission" date="2017-01" db="EMBL/GenBank/DDBJ databases">
        <title>Comparative genomics of anhydrobiosis in the tardigrade Hypsibius dujardini.</title>
        <authorList>
            <person name="Yoshida Y."/>
            <person name="Koutsovoulos G."/>
            <person name="Laetsch D."/>
            <person name="Stevens L."/>
            <person name="Kumar S."/>
            <person name="Horikawa D."/>
            <person name="Ishino K."/>
            <person name="Komine S."/>
            <person name="Tomita M."/>
            <person name="Blaxter M."/>
            <person name="Arakawa K."/>
        </authorList>
    </citation>
    <scope>NUCLEOTIDE SEQUENCE [LARGE SCALE GENOMIC DNA]</scope>
    <source>
        <strain evidence="3">Z151</strain>
    </source>
</reference>
<dbReference type="CDD" id="cd01647">
    <property type="entry name" value="RT_LTR"/>
    <property type="match status" value="1"/>
</dbReference>
<evidence type="ECO:0000259" key="1">
    <source>
        <dbReference type="PROSITE" id="PS50878"/>
    </source>
</evidence>
<comment type="caution">
    <text evidence="2">The sequence shown here is derived from an EMBL/GenBank/DDBJ whole genome shotgun (WGS) entry which is preliminary data.</text>
</comment>
<dbReference type="PANTHER" id="PTHR24559:SF435">
    <property type="entry name" value="RIBONUCLEASE H"/>
    <property type="match status" value="1"/>
</dbReference>
<sequence>MPPLGQTQAIQGITAPLAAQPTHPTTPQYYVTSPCMTPQTPGITGNANGGNEPARSDGSAIATKGLKNILAELGDATPIRQQLRKYSKWKEEEANRQVRELVQLDVIVPCQSEWASNIVITPKKDGWRMAIDFRNLNLVSKKDAYPMPNVTSLFDGLHGSAVYTCLDVFSGYYNIEIAEEDQEKTAFIVPGVPGGQYMFKRMGFGLCNAGATFARVIDHIFNDIKLKYVLPYIDDFTVFSPDVETHFEHLEEVLKRIKGAGLKVKVSKCSWMKDKVTFLGHQISAQGLEMDPKKVEAITDMPRPNCLKAAASSGTATTIPDDKVLRDSPCARENLQIIFKEPSDIIIIGRGSSAAVCPRLMSEARLKEILEVYDVKENQGSGQLQRILREISTKPYMPLMDSLRDAVCIDCSPVITATMALMAITSVDDHFASFTTAIYSMGFSCRCAALSNPTLSVERRFDSTRRITDLTTCDKRNDDGVKDCSFIQQNVGMYQDTSGVPAFFCKPHFWAATAHRMCVCGRMPDDGVACVNGHRFHERCRGDNECPHLPCILWTTEDASSHRPYN</sequence>
<dbReference type="OrthoDB" id="115435at2759"/>
<feature type="domain" description="Reverse transcriptase" evidence="1">
    <location>
        <begin position="102"/>
        <end position="283"/>
    </location>
</feature>
<accession>A0A9X6RPQ2</accession>
<dbReference type="InterPro" id="IPR043502">
    <property type="entry name" value="DNA/RNA_pol_sf"/>
</dbReference>
<dbReference type="InterPro" id="IPR043128">
    <property type="entry name" value="Rev_trsase/Diguanyl_cyclase"/>
</dbReference>
<evidence type="ECO:0000313" key="2">
    <source>
        <dbReference type="EMBL" id="OWA55342.1"/>
    </source>
</evidence>
<dbReference type="AlphaFoldDB" id="A0A9X6RPQ2"/>
<organism evidence="2 3">
    <name type="scientific">Hypsibius exemplaris</name>
    <name type="common">Freshwater tardigrade</name>
    <dbReference type="NCBI Taxonomy" id="2072580"/>
    <lineage>
        <taxon>Eukaryota</taxon>
        <taxon>Metazoa</taxon>
        <taxon>Ecdysozoa</taxon>
        <taxon>Tardigrada</taxon>
        <taxon>Eutardigrada</taxon>
        <taxon>Parachela</taxon>
        <taxon>Hypsibioidea</taxon>
        <taxon>Hypsibiidae</taxon>
        <taxon>Hypsibius</taxon>
    </lineage>
</organism>
<proteinExistence type="predicted"/>
<dbReference type="Proteomes" id="UP000192578">
    <property type="component" value="Unassembled WGS sequence"/>
</dbReference>
<dbReference type="Gene3D" id="3.30.70.270">
    <property type="match status" value="1"/>
</dbReference>
<dbReference type="PANTHER" id="PTHR24559">
    <property type="entry name" value="TRANSPOSON TY3-I GAG-POL POLYPROTEIN"/>
    <property type="match status" value="1"/>
</dbReference>
<dbReference type="FunFam" id="3.30.70.270:FF:000003">
    <property type="entry name" value="Transposon Ty3-G Gag-Pol polyprotein"/>
    <property type="match status" value="1"/>
</dbReference>
<protein>
    <submittedName>
        <fullName evidence="2">Retrovirus-related Pol polyprotein from transposon opus</fullName>
    </submittedName>
</protein>
<dbReference type="PROSITE" id="PS50878">
    <property type="entry name" value="RT_POL"/>
    <property type="match status" value="1"/>
</dbReference>
<keyword evidence="3" id="KW-1185">Reference proteome</keyword>
<dbReference type="Pfam" id="PF00078">
    <property type="entry name" value="RVT_1"/>
    <property type="match status" value="1"/>
</dbReference>
<dbReference type="SUPFAM" id="SSF56672">
    <property type="entry name" value="DNA/RNA polymerases"/>
    <property type="match status" value="1"/>
</dbReference>
<dbReference type="InterPro" id="IPR053134">
    <property type="entry name" value="RNA-dir_DNA_polymerase"/>
</dbReference>
<dbReference type="Gene3D" id="3.10.10.10">
    <property type="entry name" value="HIV Type 1 Reverse Transcriptase, subunit A, domain 1"/>
    <property type="match status" value="1"/>
</dbReference>
<name>A0A9X6RPQ2_HYPEX</name>
<dbReference type="EMBL" id="MTYJ01000677">
    <property type="protein sequence ID" value="OWA55342.1"/>
    <property type="molecule type" value="Genomic_DNA"/>
</dbReference>